<comment type="caution">
    <text evidence="2">The sequence shown here is derived from an EMBL/GenBank/DDBJ whole genome shotgun (WGS) entry which is preliminary data.</text>
</comment>
<proteinExistence type="predicted"/>
<feature type="signal peptide" evidence="1">
    <location>
        <begin position="1"/>
        <end position="23"/>
    </location>
</feature>
<gene>
    <name evidence="2" type="ORF">AB0C36_14565</name>
</gene>
<dbReference type="Proteomes" id="UP001551482">
    <property type="component" value="Unassembled WGS sequence"/>
</dbReference>
<keyword evidence="1" id="KW-0732">Signal</keyword>
<feature type="chain" id="PRO_5046318493" description="Secreted protein" evidence="1">
    <location>
        <begin position="24"/>
        <end position="395"/>
    </location>
</feature>
<evidence type="ECO:0008006" key="4">
    <source>
        <dbReference type="Google" id="ProtNLM"/>
    </source>
</evidence>
<sequence length="395" mass="41468">MFTRSLARRPVVLALALGLTASAATIVTAQAESAPTRLPVWQVTEIKPGDALVNSLVANDGRGGALAAGSTWIRDNGEVVGYAPTIFTRDAGNRTWRQEPLKAAGTWLSLRDVAPVGSGGGVAVGTFDPALGGFVTAHGTNGVWRTGVAPAPPGVDYGRLEDVDTLSANDMWAVGTVDMFEPPPGTEPQQPIVTHWDGRTWTTAALPPPAALGWTGFDAVKAVAPDDVWVAGHASDGQAPPLAHFNGTAWKYVALPFEGNSFWAGVTALLSRGPGDVWALGFMQDAENGEESALAWHFDGRSWTRAPVPAGVRITDATLTRTGLAALTMSRDGYAVHRFDGGHWRRLDLPDSGTELQQPGAIGYANGRLTVAANGWVEGPGAPEHLRTLMFTAAA</sequence>
<evidence type="ECO:0000313" key="2">
    <source>
        <dbReference type="EMBL" id="MEU8134724.1"/>
    </source>
</evidence>
<name>A0ABV3DHS5_9ACTN</name>
<organism evidence="2 3">
    <name type="scientific">Streptodolium elevatio</name>
    <dbReference type="NCBI Taxonomy" id="3157996"/>
    <lineage>
        <taxon>Bacteria</taxon>
        <taxon>Bacillati</taxon>
        <taxon>Actinomycetota</taxon>
        <taxon>Actinomycetes</taxon>
        <taxon>Kitasatosporales</taxon>
        <taxon>Streptomycetaceae</taxon>
        <taxon>Streptodolium</taxon>
    </lineage>
</organism>
<accession>A0ABV3DHS5</accession>
<keyword evidence="3" id="KW-1185">Reference proteome</keyword>
<evidence type="ECO:0000256" key="1">
    <source>
        <dbReference type="SAM" id="SignalP"/>
    </source>
</evidence>
<dbReference type="RefSeq" id="WP_358353630.1">
    <property type="nucleotide sequence ID" value="NZ_JBEZFP010000031.1"/>
</dbReference>
<protein>
    <recommendedName>
        <fullName evidence="4">Secreted protein</fullName>
    </recommendedName>
</protein>
<evidence type="ECO:0000313" key="3">
    <source>
        <dbReference type="Proteomes" id="UP001551482"/>
    </source>
</evidence>
<reference evidence="2 3" key="1">
    <citation type="submission" date="2024-06" db="EMBL/GenBank/DDBJ databases">
        <title>The Natural Products Discovery Center: Release of the First 8490 Sequenced Strains for Exploring Actinobacteria Biosynthetic Diversity.</title>
        <authorList>
            <person name="Kalkreuter E."/>
            <person name="Kautsar S.A."/>
            <person name="Yang D."/>
            <person name="Bader C.D."/>
            <person name="Teijaro C.N."/>
            <person name="Fluegel L."/>
            <person name="Davis C.M."/>
            <person name="Simpson J.R."/>
            <person name="Lauterbach L."/>
            <person name="Steele A.D."/>
            <person name="Gui C."/>
            <person name="Meng S."/>
            <person name="Li G."/>
            <person name="Viehrig K."/>
            <person name="Ye F."/>
            <person name="Su P."/>
            <person name="Kiefer A.F."/>
            <person name="Nichols A."/>
            <person name="Cepeda A.J."/>
            <person name="Yan W."/>
            <person name="Fan B."/>
            <person name="Jiang Y."/>
            <person name="Adhikari A."/>
            <person name="Zheng C.-J."/>
            <person name="Schuster L."/>
            <person name="Cowan T.M."/>
            <person name="Smanski M.J."/>
            <person name="Chevrette M.G."/>
            <person name="De Carvalho L.P.S."/>
            <person name="Shen B."/>
        </authorList>
    </citation>
    <scope>NUCLEOTIDE SEQUENCE [LARGE SCALE GENOMIC DNA]</scope>
    <source>
        <strain evidence="2 3">NPDC048946</strain>
    </source>
</reference>
<dbReference type="EMBL" id="JBEZFP010000031">
    <property type="protein sequence ID" value="MEU8134724.1"/>
    <property type="molecule type" value="Genomic_DNA"/>
</dbReference>